<dbReference type="Proteomes" id="UP000013782">
    <property type="component" value="Unassembled WGS sequence"/>
</dbReference>
<evidence type="ECO:0000313" key="1">
    <source>
        <dbReference type="EMBL" id="EOH90810.1"/>
    </source>
</evidence>
<protein>
    <recommendedName>
        <fullName evidence="3">Bacteriocin immunity protein</fullName>
    </recommendedName>
</protein>
<name>R2S5N0_9ENTE</name>
<comment type="caution">
    <text evidence="1">The sequence shown here is derived from an EMBL/GenBank/DDBJ whole genome shotgun (WGS) entry which is preliminary data.</text>
</comment>
<dbReference type="InterPro" id="IPR053739">
    <property type="entry name" value="Bact_Immunity_Domain_sf"/>
</dbReference>
<organism evidence="1 2">
    <name type="scientific">Enterococcus pallens ATCC BAA-351</name>
    <dbReference type="NCBI Taxonomy" id="1158607"/>
    <lineage>
        <taxon>Bacteria</taxon>
        <taxon>Bacillati</taxon>
        <taxon>Bacillota</taxon>
        <taxon>Bacilli</taxon>
        <taxon>Lactobacillales</taxon>
        <taxon>Enterococcaceae</taxon>
        <taxon>Enterococcus</taxon>
    </lineage>
</organism>
<dbReference type="EMBL" id="AJAQ01000035">
    <property type="protein sequence ID" value="EOH90810.1"/>
    <property type="molecule type" value="Genomic_DNA"/>
</dbReference>
<dbReference type="PATRIC" id="fig|1158607.4.peg.3713"/>
<dbReference type="Gene3D" id="1.20.1440.140">
    <property type="match status" value="1"/>
</dbReference>
<dbReference type="InterPro" id="IPR015046">
    <property type="entry name" value="LciA_Immunity-like"/>
</dbReference>
<evidence type="ECO:0000313" key="2">
    <source>
        <dbReference type="Proteomes" id="UP000013782"/>
    </source>
</evidence>
<sequence>MVKIKWFSGGNDRSYQAVKLIVDILNELDKDSNSQNLKNVLVSYKNELVGHKQSVPFILSRMNVDIANCIRKDHLSLTISESEKLKELGSLSNIRYGY</sequence>
<dbReference type="GO" id="GO:0030153">
    <property type="term" value="P:bacteriocin immunity"/>
    <property type="evidence" value="ECO:0007669"/>
    <property type="project" value="InterPro"/>
</dbReference>
<dbReference type="HOGENOM" id="CLU_166200_0_0_9"/>
<proteinExistence type="predicted"/>
<dbReference type="eggNOG" id="COG1476">
    <property type="taxonomic scope" value="Bacteria"/>
</dbReference>
<dbReference type="AlphaFoldDB" id="R2S5N0"/>
<reference evidence="1 2" key="1">
    <citation type="submission" date="2013-02" db="EMBL/GenBank/DDBJ databases">
        <title>The Genome Sequence of Enterococcus pallens BAA-351.</title>
        <authorList>
            <consortium name="The Broad Institute Genome Sequencing Platform"/>
            <consortium name="The Broad Institute Genome Sequencing Center for Infectious Disease"/>
            <person name="Earl A.M."/>
            <person name="Gilmore M.S."/>
            <person name="Lebreton F."/>
            <person name="Walker B."/>
            <person name="Young S.K."/>
            <person name="Zeng Q."/>
            <person name="Gargeya S."/>
            <person name="Fitzgerald M."/>
            <person name="Haas B."/>
            <person name="Abouelleil A."/>
            <person name="Alvarado L."/>
            <person name="Arachchi H.M."/>
            <person name="Berlin A.M."/>
            <person name="Chapman S.B."/>
            <person name="Dewar J."/>
            <person name="Goldberg J."/>
            <person name="Griggs A."/>
            <person name="Gujja S."/>
            <person name="Hansen M."/>
            <person name="Howarth C."/>
            <person name="Imamovic A."/>
            <person name="Larimer J."/>
            <person name="McCowan C."/>
            <person name="Murphy C."/>
            <person name="Neiman D."/>
            <person name="Pearson M."/>
            <person name="Priest M."/>
            <person name="Roberts A."/>
            <person name="Saif S."/>
            <person name="Shea T."/>
            <person name="Sisk P."/>
            <person name="Sykes S."/>
            <person name="Wortman J."/>
            <person name="Nusbaum C."/>
            <person name="Birren B."/>
        </authorList>
    </citation>
    <scope>NUCLEOTIDE SEQUENCE [LARGE SCALE GENOMIC DNA]</scope>
    <source>
        <strain evidence="1 2">ATCC BAA-351</strain>
    </source>
</reference>
<dbReference type="OrthoDB" id="2135506at2"/>
<dbReference type="RefSeq" id="WP_010758326.1">
    <property type="nucleotide sequence ID" value="NZ_ASWD01000004.1"/>
</dbReference>
<keyword evidence="2" id="KW-1185">Reference proteome</keyword>
<accession>R2S5N0</accession>
<evidence type="ECO:0008006" key="3">
    <source>
        <dbReference type="Google" id="ProtNLM"/>
    </source>
</evidence>
<dbReference type="Pfam" id="PF08951">
    <property type="entry name" value="EntA_Immun"/>
    <property type="match status" value="1"/>
</dbReference>
<gene>
    <name evidence="1" type="ORF">UAU_03349</name>
</gene>